<reference evidence="2 3" key="1">
    <citation type="submission" date="2015-07" db="EMBL/GenBank/DDBJ databases">
        <title>The genome of Eufriesea mexicana.</title>
        <authorList>
            <person name="Pan H."/>
            <person name="Kapheim K."/>
        </authorList>
    </citation>
    <scope>NUCLEOTIDE SEQUENCE [LARGE SCALE GENOMIC DNA]</scope>
    <source>
        <strain evidence="2">0111107269</strain>
        <tissue evidence="2">Whole body</tissue>
    </source>
</reference>
<proteinExistence type="predicted"/>
<evidence type="ECO:0000256" key="1">
    <source>
        <dbReference type="SAM" id="MobiDB-lite"/>
    </source>
</evidence>
<dbReference type="Proteomes" id="UP000250275">
    <property type="component" value="Unassembled WGS sequence"/>
</dbReference>
<evidence type="ECO:0000313" key="2">
    <source>
        <dbReference type="EMBL" id="OAD56373.1"/>
    </source>
</evidence>
<feature type="compositionally biased region" description="Low complexity" evidence="1">
    <location>
        <begin position="34"/>
        <end position="53"/>
    </location>
</feature>
<feature type="region of interest" description="Disordered" evidence="1">
    <location>
        <begin position="23"/>
        <end position="77"/>
    </location>
</feature>
<evidence type="ECO:0000313" key="3">
    <source>
        <dbReference type="Proteomes" id="UP000250275"/>
    </source>
</evidence>
<accession>A0A310SJ91</accession>
<protein>
    <submittedName>
        <fullName evidence="2">Uncharacterized protein</fullName>
    </submittedName>
</protein>
<organism evidence="2 3">
    <name type="scientific">Eufriesea mexicana</name>
    <dbReference type="NCBI Taxonomy" id="516756"/>
    <lineage>
        <taxon>Eukaryota</taxon>
        <taxon>Metazoa</taxon>
        <taxon>Ecdysozoa</taxon>
        <taxon>Arthropoda</taxon>
        <taxon>Hexapoda</taxon>
        <taxon>Insecta</taxon>
        <taxon>Pterygota</taxon>
        <taxon>Neoptera</taxon>
        <taxon>Endopterygota</taxon>
        <taxon>Hymenoptera</taxon>
        <taxon>Apocrita</taxon>
        <taxon>Aculeata</taxon>
        <taxon>Apoidea</taxon>
        <taxon>Anthophila</taxon>
        <taxon>Apidae</taxon>
        <taxon>Eufriesea</taxon>
    </lineage>
</organism>
<gene>
    <name evidence="2" type="ORF">WN48_03499</name>
</gene>
<dbReference type="EMBL" id="KQ762031">
    <property type="protein sequence ID" value="OAD56373.1"/>
    <property type="molecule type" value="Genomic_DNA"/>
</dbReference>
<sequence>MHTQPRNPRSIYEITAIITFPSSHLPLIDQPTQPRSSRPSSKEAGTSGSSESAGKVRDKGPGYDPMIIIPTNSSPMHIADYPEHVRFQTSSSRGISTNHELSGNRETSKLIIGHETHPRLPLG</sequence>
<keyword evidence="3" id="KW-1185">Reference proteome</keyword>
<dbReference type="AlphaFoldDB" id="A0A310SJ91"/>
<name>A0A310SJ91_9HYME</name>